<dbReference type="InterPro" id="IPR015943">
    <property type="entry name" value="WD40/YVTN_repeat-like_dom_sf"/>
</dbReference>
<dbReference type="PROSITE" id="PS50294">
    <property type="entry name" value="WD_REPEATS_REGION"/>
    <property type="match status" value="2"/>
</dbReference>
<evidence type="ECO:0000256" key="4">
    <source>
        <dbReference type="ARBA" id="ARBA00022771"/>
    </source>
</evidence>
<name>A0A9N9BF60_9GLOM</name>
<dbReference type="GO" id="GO:0016239">
    <property type="term" value="P:positive regulation of macroautophagy"/>
    <property type="evidence" value="ECO:0007669"/>
    <property type="project" value="TreeGrafter"/>
</dbReference>
<keyword evidence="2" id="KW-0479">Metal-binding</keyword>
<dbReference type="SUPFAM" id="SSF50978">
    <property type="entry name" value="WD40 repeat-like"/>
    <property type="match status" value="1"/>
</dbReference>
<dbReference type="InterPro" id="IPR036322">
    <property type="entry name" value="WD40_repeat_dom_sf"/>
</dbReference>
<organism evidence="8 9">
    <name type="scientific">Acaulospora morrowiae</name>
    <dbReference type="NCBI Taxonomy" id="94023"/>
    <lineage>
        <taxon>Eukaryota</taxon>
        <taxon>Fungi</taxon>
        <taxon>Fungi incertae sedis</taxon>
        <taxon>Mucoromycota</taxon>
        <taxon>Glomeromycotina</taxon>
        <taxon>Glomeromycetes</taxon>
        <taxon>Diversisporales</taxon>
        <taxon>Acaulosporaceae</taxon>
        <taxon>Acaulospora</taxon>
    </lineage>
</organism>
<dbReference type="SMART" id="SM00320">
    <property type="entry name" value="WD40"/>
    <property type="match status" value="5"/>
</dbReference>
<evidence type="ECO:0000256" key="1">
    <source>
        <dbReference type="ARBA" id="ARBA00022574"/>
    </source>
</evidence>
<accession>A0A9N9BF60</accession>
<dbReference type="InterPro" id="IPR037590">
    <property type="entry name" value="WDR24"/>
</dbReference>
<dbReference type="GO" id="GO:1904263">
    <property type="term" value="P:positive regulation of TORC1 signaling"/>
    <property type="evidence" value="ECO:0007669"/>
    <property type="project" value="TreeGrafter"/>
</dbReference>
<reference evidence="8" key="1">
    <citation type="submission" date="2021-06" db="EMBL/GenBank/DDBJ databases">
        <authorList>
            <person name="Kallberg Y."/>
            <person name="Tangrot J."/>
            <person name="Rosling A."/>
        </authorList>
    </citation>
    <scope>NUCLEOTIDE SEQUENCE</scope>
    <source>
        <strain evidence="8">CL551</strain>
    </source>
</reference>
<evidence type="ECO:0000256" key="5">
    <source>
        <dbReference type="ARBA" id="ARBA00022833"/>
    </source>
</evidence>
<evidence type="ECO:0000313" key="9">
    <source>
        <dbReference type="Proteomes" id="UP000789342"/>
    </source>
</evidence>
<dbReference type="PROSITE" id="PS00678">
    <property type="entry name" value="WD_REPEATS_1"/>
    <property type="match status" value="1"/>
</dbReference>
<evidence type="ECO:0000313" key="8">
    <source>
        <dbReference type="EMBL" id="CAG8564079.1"/>
    </source>
</evidence>
<evidence type="ECO:0000256" key="7">
    <source>
        <dbReference type="SAM" id="MobiDB-lite"/>
    </source>
</evidence>
<dbReference type="PROSITE" id="PS50082">
    <property type="entry name" value="WD_REPEATS_2"/>
    <property type="match status" value="2"/>
</dbReference>
<dbReference type="Proteomes" id="UP000789342">
    <property type="component" value="Unassembled WGS sequence"/>
</dbReference>
<dbReference type="PANTHER" id="PTHR46200">
    <property type="entry name" value="GATOR COMPLEX PROTEIN WDR24"/>
    <property type="match status" value="1"/>
</dbReference>
<evidence type="ECO:0000256" key="6">
    <source>
        <dbReference type="PROSITE-ProRule" id="PRU00221"/>
    </source>
</evidence>
<dbReference type="AlphaFoldDB" id="A0A9N9BF60"/>
<dbReference type="Gene3D" id="2.130.10.10">
    <property type="entry name" value="YVTN repeat-like/Quinoprotein amine dehydrogenase"/>
    <property type="match status" value="1"/>
</dbReference>
<evidence type="ECO:0000256" key="3">
    <source>
        <dbReference type="ARBA" id="ARBA00022737"/>
    </source>
</evidence>
<evidence type="ECO:0000256" key="2">
    <source>
        <dbReference type="ARBA" id="ARBA00022723"/>
    </source>
</evidence>
<dbReference type="OrthoDB" id="60955at2759"/>
<keyword evidence="4" id="KW-0863">Zinc-finger</keyword>
<dbReference type="GO" id="GO:0061700">
    <property type="term" value="C:GATOR2 complex"/>
    <property type="evidence" value="ECO:0007669"/>
    <property type="project" value="TreeGrafter"/>
</dbReference>
<feature type="repeat" description="WD" evidence="6">
    <location>
        <begin position="161"/>
        <end position="203"/>
    </location>
</feature>
<proteinExistence type="predicted"/>
<dbReference type="GO" id="GO:0005829">
    <property type="term" value="C:cytosol"/>
    <property type="evidence" value="ECO:0007669"/>
    <property type="project" value="TreeGrafter"/>
</dbReference>
<feature type="repeat" description="WD" evidence="6">
    <location>
        <begin position="249"/>
        <end position="278"/>
    </location>
</feature>
<keyword evidence="3" id="KW-0677">Repeat</keyword>
<dbReference type="EMBL" id="CAJVPV010003982">
    <property type="protein sequence ID" value="CAG8564079.1"/>
    <property type="molecule type" value="Genomic_DNA"/>
</dbReference>
<dbReference type="GO" id="GO:0008270">
    <property type="term" value="F:zinc ion binding"/>
    <property type="evidence" value="ECO:0007669"/>
    <property type="project" value="UniProtKB-KW"/>
</dbReference>
<dbReference type="PANTHER" id="PTHR46200:SF1">
    <property type="entry name" value="GATOR COMPLEX PROTEIN WDR24"/>
    <property type="match status" value="1"/>
</dbReference>
<comment type="caution">
    <text evidence="8">The sequence shown here is derived from an EMBL/GenBank/DDBJ whole genome shotgun (WGS) entry which is preliminary data.</text>
</comment>
<feature type="compositionally biased region" description="Acidic residues" evidence="7">
    <location>
        <begin position="539"/>
        <end position="562"/>
    </location>
</feature>
<dbReference type="InterPro" id="IPR019775">
    <property type="entry name" value="WD40_repeat_CS"/>
</dbReference>
<protein>
    <submittedName>
        <fullName evidence="8">17543_t:CDS:1</fullName>
    </submittedName>
</protein>
<gene>
    <name evidence="8" type="ORF">AMORRO_LOCUS6157</name>
</gene>
<keyword evidence="1 6" id="KW-0853">WD repeat</keyword>
<keyword evidence="9" id="KW-1185">Reference proteome</keyword>
<keyword evidence="5" id="KW-0862">Zinc</keyword>
<dbReference type="GO" id="GO:0005774">
    <property type="term" value="C:vacuolar membrane"/>
    <property type="evidence" value="ECO:0007669"/>
    <property type="project" value="TreeGrafter"/>
</dbReference>
<feature type="region of interest" description="Disordered" evidence="7">
    <location>
        <begin position="497"/>
        <end position="571"/>
    </location>
</feature>
<sequence length="758" mass="86411">MSDRLKLAKWPKSVMSQSAYLPPWYGGQAHESAFSSNPPSNPHYHFSGSMWSDSNNIANKEKTSGCTIKYNLNSQLSALSASQDYNHVVVAGREAVKILSASDQKITEEDNLRVKASSRYSVSDVKWGNNATKSKIATATTNGSIVIYDLGNGRARLERKIQDHVRAVNRICFNPPSGVFLLSASHDGTMKLWDLRDSTSAKMTLVGNSEGVRDVQFNVQSQNEIAAAFENGTIQKWDIRRPTMYERKFNAHVGSVLAIDWNSDGRTLASGGRDKTIKANVKKERDVIFTMTGITRIQWRPNHPDEIASCAMLNDSRIFIWNVKRPYISSYFFEEHDDVPTGLMWRDQDVLWSVSKDKCFVQQNIKDSAIYTLDLLSKSGIGWSVYDDVSFVIDGFNDETTEDQQSLQFRKNSRKFYYNSVEFRNETHSPYQQRTGEVTLQTFDYSSFEYLAKNYTISDSDIWNACEHNCKVAWEVKRLRTAQTWKIIQILYGKKTDDNPNVNIKTEQDAPPSKSPDELKGPDLYEEPDNVAETNNIQNDDETPAIESEPEDEDFYEIEPPDNEYSSLSKNDKNEAYKVRSPVRIPWNNEPMMTQLLEYYAEQGDVQMCVTLVMVLGDRLKLNQDKVEQWFFSYIALACCYGRNKILQDYICLHAKSADALEVLGMGFCYAINVRNYQIHVLFVISQSKVYMSGVKVVLMEDILFTYGNGLKNPSNALQDANINAYLRSSCFPVRIWIPKEEIILFDQSHPLPNHSIG</sequence>
<dbReference type="InterPro" id="IPR001680">
    <property type="entry name" value="WD40_rpt"/>
</dbReference>
<dbReference type="Pfam" id="PF00400">
    <property type="entry name" value="WD40"/>
    <property type="match status" value="2"/>
</dbReference>